<name>A0A9D1E8N5_9FIRM</name>
<dbReference type="AlphaFoldDB" id="A0A9D1E8N5"/>
<organism evidence="2 3">
    <name type="scientific">Candidatus Pullilachnospira gallistercoris</name>
    <dbReference type="NCBI Taxonomy" id="2840911"/>
    <lineage>
        <taxon>Bacteria</taxon>
        <taxon>Bacillati</taxon>
        <taxon>Bacillota</taxon>
        <taxon>Clostridia</taxon>
        <taxon>Lachnospirales</taxon>
        <taxon>Lachnospiraceae</taxon>
        <taxon>Lachnospiraceae incertae sedis</taxon>
        <taxon>Candidatus Pullilachnospira</taxon>
    </lineage>
</organism>
<evidence type="ECO:0000313" key="2">
    <source>
        <dbReference type="EMBL" id="HIR70435.1"/>
    </source>
</evidence>
<dbReference type="EMBL" id="DVHM01000063">
    <property type="protein sequence ID" value="HIR70435.1"/>
    <property type="molecule type" value="Genomic_DNA"/>
</dbReference>
<dbReference type="Proteomes" id="UP000823912">
    <property type="component" value="Unassembled WGS sequence"/>
</dbReference>
<reference evidence="2" key="2">
    <citation type="journal article" date="2021" name="PeerJ">
        <title>Extensive microbial diversity within the chicken gut microbiome revealed by metagenomics and culture.</title>
        <authorList>
            <person name="Gilroy R."/>
            <person name="Ravi A."/>
            <person name="Getino M."/>
            <person name="Pursley I."/>
            <person name="Horton D.L."/>
            <person name="Alikhan N.F."/>
            <person name="Baker D."/>
            <person name="Gharbi K."/>
            <person name="Hall N."/>
            <person name="Watson M."/>
            <person name="Adriaenssens E.M."/>
            <person name="Foster-Nyarko E."/>
            <person name="Jarju S."/>
            <person name="Secka A."/>
            <person name="Antonio M."/>
            <person name="Oren A."/>
            <person name="Chaudhuri R.R."/>
            <person name="La Ragione R."/>
            <person name="Hildebrand F."/>
            <person name="Pallen M.J."/>
        </authorList>
    </citation>
    <scope>NUCLEOTIDE SEQUENCE</scope>
    <source>
        <strain evidence="2">ChiSjej5B23-6657</strain>
    </source>
</reference>
<protein>
    <submittedName>
        <fullName evidence="2">Peptidoglycan-binding protein</fullName>
    </submittedName>
</protein>
<sequence length="52" mass="5983">MNQDNTEMERKQPNWKLIGIIAGACAAVLLVVYIGFSIYFQNHFYFRSNVNG</sequence>
<proteinExistence type="predicted"/>
<evidence type="ECO:0000313" key="3">
    <source>
        <dbReference type="Proteomes" id="UP000823912"/>
    </source>
</evidence>
<keyword evidence="1" id="KW-0812">Transmembrane</keyword>
<keyword evidence="1" id="KW-0472">Membrane</keyword>
<accession>A0A9D1E8N5</accession>
<feature type="non-terminal residue" evidence="2">
    <location>
        <position position="52"/>
    </location>
</feature>
<reference evidence="2" key="1">
    <citation type="submission" date="2020-10" db="EMBL/GenBank/DDBJ databases">
        <authorList>
            <person name="Gilroy R."/>
        </authorList>
    </citation>
    <scope>NUCLEOTIDE SEQUENCE</scope>
    <source>
        <strain evidence="2">ChiSjej5B23-6657</strain>
    </source>
</reference>
<comment type="caution">
    <text evidence="2">The sequence shown here is derived from an EMBL/GenBank/DDBJ whole genome shotgun (WGS) entry which is preliminary data.</text>
</comment>
<evidence type="ECO:0000256" key="1">
    <source>
        <dbReference type="SAM" id="Phobius"/>
    </source>
</evidence>
<feature type="transmembrane region" description="Helical" evidence="1">
    <location>
        <begin position="17"/>
        <end position="40"/>
    </location>
</feature>
<gene>
    <name evidence="2" type="ORF">IAA55_04050</name>
</gene>
<keyword evidence="1" id="KW-1133">Transmembrane helix</keyword>